<evidence type="ECO:0000256" key="8">
    <source>
        <dbReference type="ARBA" id="ARBA00023002"/>
    </source>
</evidence>
<evidence type="ECO:0000256" key="5">
    <source>
        <dbReference type="ARBA" id="ARBA00022553"/>
    </source>
</evidence>
<comment type="catalytic activity">
    <reaction evidence="18">
        <text>(2E)-hexenoyl-CoA + NADPH + H(+) = hexanoyl-CoA + NADP(+)</text>
        <dbReference type="Rhea" id="RHEA:44956"/>
        <dbReference type="ChEBI" id="CHEBI:15378"/>
        <dbReference type="ChEBI" id="CHEBI:57783"/>
        <dbReference type="ChEBI" id="CHEBI:58349"/>
        <dbReference type="ChEBI" id="CHEBI:62077"/>
        <dbReference type="ChEBI" id="CHEBI:62620"/>
    </reaction>
    <physiologicalReaction direction="left-to-right" evidence="18">
        <dbReference type="Rhea" id="RHEA:44957"/>
    </physiologicalReaction>
</comment>
<comment type="pathway">
    <text evidence="2">Lipid metabolism.</text>
</comment>
<evidence type="ECO:0000256" key="10">
    <source>
        <dbReference type="ARBA" id="ARBA00023140"/>
    </source>
</evidence>
<keyword evidence="5" id="KW-0597">Phosphoprotein</keyword>
<accession>A0A4Q7VET4</accession>
<dbReference type="FunFam" id="3.40.50.720:FF:000084">
    <property type="entry name" value="Short-chain dehydrogenase reductase"/>
    <property type="match status" value="1"/>
</dbReference>
<evidence type="ECO:0000256" key="6">
    <source>
        <dbReference type="ARBA" id="ARBA00022832"/>
    </source>
</evidence>
<keyword evidence="9" id="KW-0443">Lipid metabolism</keyword>
<comment type="subcellular location">
    <subcellularLocation>
        <location evidence="1">Peroxisome</location>
    </subcellularLocation>
</comment>
<evidence type="ECO:0000256" key="3">
    <source>
        <dbReference type="ARBA" id="ARBA00006484"/>
    </source>
</evidence>
<evidence type="ECO:0000313" key="23">
    <source>
        <dbReference type="Proteomes" id="UP000293398"/>
    </source>
</evidence>
<comment type="subunit">
    <text evidence="13">Interacts with PEX5, probably required to target it into peroxisomes.</text>
</comment>
<evidence type="ECO:0000256" key="18">
    <source>
        <dbReference type="ARBA" id="ARBA00049108"/>
    </source>
</evidence>
<evidence type="ECO:0000256" key="15">
    <source>
        <dbReference type="ARBA" id="ARBA00041063"/>
    </source>
</evidence>
<evidence type="ECO:0000256" key="13">
    <source>
        <dbReference type="ARBA" id="ARBA00038622"/>
    </source>
</evidence>
<comment type="caution">
    <text evidence="22">The sequence shown here is derived from an EMBL/GenBank/DDBJ whole genome shotgun (WGS) entry which is preliminary data.</text>
</comment>
<keyword evidence="8" id="KW-0560">Oxidoreductase</keyword>
<evidence type="ECO:0000256" key="1">
    <source>
        <dbReference type="ARBA" id="ARBA00004275"/>
    </source>
</evidence>
<evidence type="ECO:0000313" key="22">
    <source>
        <dbReference type="EMBL" id="RZT94173.1"/>
    </source>
</evidence>
<gene>
    <name evidence="22" type="ORF">EV681_2591</name>
</gene>
<evidence type="ECO:0000256" key="21">
    <source>
        <dbReference type="ARBA" id="ARBA00049559"/>
    </source>
</evidence>
<organism evidence="22 23">
    <name type="scientific">Advenella incenata</name>
    <dbReference type="NCBI Taxonomy" id="267800"/>
    <lineage>
        <taxon>Bacteria</taxon>
        <taxon>Pseudomonadati</taxon>
        <taxon>Pseudomonadota</taxon>
        <taxon>Betaproteobacteria</taxon>
        <taxon>Burkholderiales</taxon>
        <taxon>Alcaligenaceae</taxon>
    </lineage>
</organism>
<comment type="similarity">
    <text evidence="3">Belongs to the short-chain dehydrogenases/reductases (SDR) family.</text>
</comment>
<evidence type="ECO:0000256" key="7">
    <source>
        <dbReference type="ARBA" id="ARBA00022857"/>
    </source>
</evidence>
<dbReference type="Pfam" id="PF13561">
    <property type="entry name" value="adh_short_C2"/>
    <property type="match status" value="1"/>
</dbReference>
<dbReference type="InterPro" id="IPR052388">
    <property type="entry name" value="Peroxisomal_t2-enoyl-CoA_red"/>
</dbReference>
<keyword evidence="23" id="KW-1185">Reference proteome</keyword>
<evidence type="ECO:0000256" key="9">
    <source>
        <dbReference type="ARBA" id="ARBA00023098"/>
    </source>
</evidence>
<comment type="function">
    <text evidence="12">Participates in chain elongation of fatty acids. Catalyzes the reduction of trans-2-enoyl-CoAs of varying chain lengths from 6:1 to 16:1, having maximum activity with 10:1 CoA. Has no 2,4-dienoyl-CoA reductase activity.</text>
</comment>
<evidence type="ECO:0000256" key="17">
    <source>
        <dbReference type="ARBA" id="ARBA00048686"/>
    </source>
</evidence>
<evidence type="ECO:0000256" key="14">
    <source>
        <dbReference type="ARBA" id="ARBA00038849"/>
    </source>
</evidence>
<dbReference type="PRINTS" id="PR00081">
    <property type="entry name" value="GDHRDH"/>
</dbReference>
<dbReference type="CDD" id="cd05369">
    <property type="entry name" value="TER_DECR_SDR_a"/>
    <property type="match status" value="1"/>
</dbReference>
<dbReference type="Gene3D" id="3.40.50.720">
    <property type="entry name" value="NAD(P)-binding Rossmann-like Domain"/>
    <property type="match status" value="1"/>
</dbReference>
<evidence type="ECO:0000256" key="2">
    <source>
        <dbReference type="ARBA" id="ARBA00005189"/>
    </source>
</evidence>
<proteinExistence type="inferred from homology"/>
<protein>
    <recommendedName>
        <fullName evidence="15">Peroxisomal trans-2-enoyl-CoA reductase</fullName>
        <ecNumber evidence="14">1.3.1.38</ecNumber>
    </recommendedName>
</protein>
<sequence length="294" mass="32214">MQNQIFSENLFQGQRVLVTGGGTGLGLAMAEKLVSLGAQVHLCGRRQHVLEQAAANLQTRFADSRVFVHSVDIRDSDKVDQMVQHIWDEHGGVDALINNAAGNFICPTEDISVNGFKAITETVLNGTFYVTQAVGKRWIATQHPGSVVSIVVTWVWTGSPFVVPSAMSKSAIDTMTKSLAIEWGRHGIRFNAIAPGVIPTEGASARLRPTESNTDALVSQNPMQRLGQFSDIANLATFLLCPENSWLNGQTIALDGGDWLANGAYFKQYFEWDKNDWQVARERIQARTAPDTQS</sequence>
<dbReference type="EMBL" id="SHKO01000002">
    <property type="protein sequence ID" value="RZT94173.1"/>
    <property type="molecule type" value="Genomic_DNA"/>
</dbReference>
<dbReference type="Proteomes" id="UP000293398">
    <property type="component" value="Unassembled WGS sequence"/>
</dbReference>
<dbReference type="GO" id="GO:0006633">
    <property type="term" value="P:fatty acid biosynthetic process"/>
    <property type="evidence" value="ECO:0007669"/>
    <property type="project" value="UniProtKB-KW"/>
</dbReference>
<comment type="catalytic activity">
    <reaction evidence="19">
        <text>a (2E)-enoyl-CoA + NADPH + H(+) = a 2,3-saturated acyl-CoA + NADP(+)</text>
        <dbReference type="Rhea" id="RHEA:33763"/>
        <dbReference type="ChEBI" id="CHEBI:15378"/>
        <dbReference type="ChEBI" id="CHEBI:57783"/>
        <dbReference type="ChEBI" id="CHEBI:58349"/>
        <dbReference type="ChEBI" id="CHEBI:58856"/>
        <dbReference type="ChEBI" id="CHEBI:65111"/>
        <dbReference type="EC" id="1.3.1.38"/>
    </reaction>
    <physiologicalReaction direction="left-to-right" evidence="19">
        <dbReference type="Rhea" id="RHEA:33764"/>
    </physiologicalReaction>
</comment>
<keyword evidence="6" id="KW-0276">Fatty acid metabolism</keyword>
<dbReference type="InterPro" id="IPR002347">
    <property type="entry name" value="SDR_fam"/>
</dbReference>
<name>A0A4Q7VET4_9BURK</name>
<dbReference type="AlphaFoldDB" id="A0A4Q7VET4"/>
<dbReference type="PANTHER" id="PTHR24317">
    <property type="entry name" value="PEROXISOMAL TRANS-2-ENOYL-COA REDUCTASE"/>
    <property type="match status" value="1"/>
</dbReference>
<comment type="catalytic activity">
    <reaction evidence="20">
        <text>(2E)-decenoyl-CoA + NADPH + H(+) = decanoyl-CoA + NADP(+)</text>
        <dbReference type="Rhea" id="RHEA:44960"/>
        <dbReference type="ChEBI" id="CHEBI:15378"/>
        <dbReference type="ChEBI" id="CHEBI:57783"/>
        <dbReference type="ChEBI" id="CHEBI:58349"/>
        <dbReference type="ChEBI" id="CHEBI:61406"/>
        <dbReference type="ChEBI" id="CHEBI:61430"/>
    </reaction>
    <physiologicalReaction direction="left-to-right" evidence="20">
        <dbReference type="Rhea" id="RHEA:44961"/>
    </physiologicalReaction>
</comment>
<evidence type="ECO:0000256" key="12">
    <source>
        <dbReference type="ARBA" id="ARBA00037124"/>
    </source>
</evidence>
<evidence type="ECO:0000256" key="20">
    <source>
        <dbReference type="ARBA" id="ARBA00049386"/>
    </source>
</evidence>
<evidence type="ECO:0000256" key="19">
    <source>
        <dbReference type="ARBA" id="ARBA00049251"/>
    </source>
</evidence>
<evidence type="ECO:0000256" key="11">
    <source>
        <dbReference type="ARBA" id="ARBA00023160"/>
    </source>
</evidence>
<evidence type="ECO:0000256" key="16">
    <source>
        <dbReference type="ARBA" id="ARBA00047570"/>
    </source>
</evidence>
<dbReference type="EC" id="1.3.1.38" evidence="14"/>
<comment type="catalytic activity">
    <reaction evidence="16">
        <text>(2E)-dodecenoyl-CoA + NADPH + H(+) = dodecanoyl-CoA + NADP(+)</text>
        <dbReference type="Rhea" id="RHEA:44964"/>
        <dbReference type="ChEBI" id="CHEBI:15378"/>
        <dbReference type="ChEBI" id="CHEBI:57330"/>
        <dbReference type="ChEBI" id="CHEBI:57375"/>
        <dbReference type="ChEBI" id="CHEBI:57783"/>
        <dbReference type="ChEBI" id="CHEBI:58349"/>
    </reaction>
    <physiologicalReaction direction="left-to-right" evidence="16">
        <dbReference type="Rhea" id="RHEA:44965"/>
    </physiologicalReaction>
</comment>
<dbReference type="GO" id="GO:0019166">
    <property type="term" value="F:trans-2-enoyl-CoA reductase (NADPH) activity"/>
    <property type="evidence" value="ECO:0007669"/>
    <property type="project" value="UniProtKB-EC"/>
</dbReference>
<dbReference type="InterPro" id="IPR036291">
    <property type="entry name" value="NAD(P)-bd_dom_sf"/>
</dbReference>
<keyword evidence="4" id="KW-0444">Lipid biosynthesis</keyword>
<comment type="catalytic activity">
    <reaction evidence="17">
        <text>(2E)-tetradecenoyl-CoA + NADPH + H(+) = tetradecanoyl-CoA + NADP(+)</text>
        <dbReference type="Rhea" id="RHEA:44968"/>
        <dbReference type="ChEBI" id="CHEBI:15378"/>
        <dbReference type="ChEBI" id="CHEBI:57385"/>
        <dbReference type="ChEBI" id="CHEBI:57783"/>
        <dbReference type="ChEBI" id="CHEBI:58349"/>
        <dbReference type="ChEBI" id="CHEBI:61405"/>
    </reaction>
    <physiologicalReaction direction="left-to-right" evidence="17">
        <dbReference type="Rhea" id="RHEA:44969"/>
    </physiologicalReaction>
</comment>
<keyword evidence="11" id="KW-0275">Fatty acid biosynthesis</keyword>
<evidence type="ECO:0000256" key="4">
    <source>
        <dbReference type="ARBA" id="ARBA00022516"/>
    </source>
</evidence>
<dbReference type="PANTHER" id="PTHR24317:SF7">
    <property type="entry name" value="PEROXISOMAL TRANS-2-ENOYL-COA REDUCTASE"/>
    <property type="match status" value="1"/>
</dbReference>
<keyword evidence="7" id="KW-0521">NADP</keyword>
<reference evidence="22 23" key="1">
    <citation type="submission" date="2019-02" db="EMBL/GenBank/DDBJ databases">
        <title>Genomic Encyclopedia of Type Strains, Phase IV (KMG-IV): sequencing the most valuable type-strain genomes for metagenomic binning, comparative biology and taxonomic classification.</title>
        <authorList>
            <person name="Goeker M."/>
        </authorList>
    </citation>
    <scope>NUCLEOTIDE SEQUENCE [LARGE SCALE GENOMIC DNA]</scope>
    <source>
        <strain evidence="22 23">DSM 23814</strain>
    </source>
</reference>
<comment type="catalytic activity">
    <reaction evidence="21">
        <text>(2E)-octenoyl-CoA + NADPH + H(+) = octanoyl-CoA + NADP(+)</text>
        <dbReference type="Rhea" id="RHEA:44952"/>
        <dbReference type="ChEBI" id="CHEBI:15378"/>
        <dbReference type="ChEBI" id="CHEBI:57386"/>
        <dbReference type="ChEBI" id="CHEBI:57783"/>
        <dbReference type="ChEBI" id="CHEBI:58349"/>
        <dbReference type="ChEBI" id="CHEBI:62242"/>
    </reaction>
    <physiologicalReaction direction="left-to-right" evidence="21">
        <dbReference type="Rhea" id="RHEA:44953"/>
    </physiologicalReaction>
</comment>
<dbReference type="SUPFAM" id="SSF51735">
    <property type="entry name" value="NAD(P)-binding Rossmann-fold domains"/>
    <property type="match status" value="1"/>
</dbReference>
<keyword evidence="10" id="KW-0576">Peroxisome</keyword>